<evidence type="ECO:0000256" key="2">
    <source>
        <dbReference type="SAM" id="MobiDB-lite"/>
    </source>
</evidence>
<dbReference type="InterPro" id="IPR029058">
    <property type="entry name" value="AB_hydrolase_fold"/>
</dbReference>
<organism evidence="4 5">
    <name type="scientific">Extremus antarcticus</name>
    <dbReference type="NCBI Taxonomy" id="702011"/>
    <lineage>
        <taxon>Eukaryota</taxon>
        <taxon>Fungi</taxon>
        <taxon>Dikarya</taxon>
        <taxon>Ascomycota</taxon>
        <taxon>Pezizomycotina</taxon>
        <taxon>Dothideomycetes</taxon>
        <taxon>Dothideomycetidae</taxon>
        <taxon>Mycosphaerellales</taxon>
        <taxon>Extremaceae</taxon>
        <taxon>Extremus</taxon>
    </lineage>
</organism>
<feature type="region of interest" description="Disordered" evidence="2">
    <location>
        <begin position="675"/>
        <end position="746"/>
    </location>
</feature>
<dbReference type="PROSITE" id="PS01174">
    <property type="entry name" value="LIPASE_GDXG_SER"/>
    <property type="match status" value="1"/>
</dbReference>
<dbReference type="Proteomes" id="UP001271007">
    <property type="component" value="Unassembled WGS sequence"/>
</dbReference>
<proteinExistence type="predicted"/>
<dbReference type="GO" id="GO:0004806">
    <property type="term" value="F:triacylglycerol lipase activity"/>
    <property type="evidence" value="ECO:0007669"/>
    <property type="project" value="TreeGrafter"/>
</dbReference>
<keyword evidence="5" id="KW-1185">Reference proteome</keyword>
<reference evidence="4" key="1">
    <citation type="submission" date="2023-04" db="EMBL/GenBank/DDBJ databases">
        <title>Black Yeasts Isolated from many extreme environments.</title>
        <authorList>
            <person name="Coleine C."/>
            <person name="Stajich J.E."/>
            <person name="Selbmann L."/>
        </authorList>
    </citation>
    <scope>NUCLEOTIDE SEQUENCE</scope>
    <source>
        <strain evidence="4">CCFEE 5312</strain>
    </source>
</reference>
<dbReference type="GO" id="GO:0019433">
    <property type="term" value="P:triglyceride catabolic process"/>
    <property type="evidence" value="ECO:0007669"/>
    <property type="project" value="TreeGrafter"/>
</dbReference>
<feature type="region of interest" description="Disordered" evidence="2">
    <location>
        <begin position="969"/>
        <end position="1016"/>
    </location>
</feature>
<sequence>MPPKKPGPPNAFGTGPVRLRQIALVVRDLAKARRLLTYVLGTEVIYEDPLVGQWGLENFLVPVGGEIIEVVSPTRDGTTAGRLLEKKGVDEAGYMLIMQNEDAKKRRDFIEEKGLAKVIFSHEVKGKSGELAGWCVQYHPKGIRGGVIPELDSHTPSESNPEPLKTRFSAWHPCGPDVEGYTSKMKQYGHLSLVGAVCRLAPGDWGAELASTQWEQTFGVPRSRDLCQFTNARVGFLHGEEGLPEGMISISIGVVGERRRKEILERANEVGVLKAGKEGRYVEMVGVRWNFSLTGEDEWESNHFLGRPDPKYRKYQILAVLLAWSAIITAKPHGPFKRLSKLFSHRLTAWQIVVLAYLSEYLRRNFARIVGLHSPEPLANKYNRDYFRATWITTALDAGFWTAMRMKPKWLRDMASMVFTVYYMFAAEAADDKVRRVRSTIGVEQMRVSWNKPATFYLAIFGRLMRPRHLRIRYEPRRIRIPRPEGSPYTDPINAWLYFDGPISDLKNHDKIILDIPGGGFVAMDPRCHDDKLIAWAAKTGFPVIALDYKKAPEYPYPYALNECFDAYYQIHATGGTCVGLSKNTKPKVVLSGDSAGGNLATGVVLMAVQARTETVSHLTERQSKMKLPLPEALVLVYPALDVNITSWLTDEQAALIEEPARRKTNRGLVRRQTEEWHRLADTPLPSEDEDEQAGLKMTRRSKKSATGKTSRDSPKTDSPRPSIDQNGEAGPSQTNGHVMTPAKKPVATVLKPRPLRTKVKTTSIISYVDDRILTPELLRGMIFLYIGEHNSPDFATDFHLSPLRAPEHYLREFPKVYMLTGEKDPLCDDTAIFAGRLRSAHKHQFQTRKEMGMVHERDEFDDEQHLHVEFIPGVSHGFLQFASIYEPAWGYIEMCSRWMKQAFTDAAKRERDEADAADGEVSDAGSDYFNQSRNSASIRKLRQASQSSENSDNEDLALEMTALSQLHIPQNSLEGRRNSSGANLLDRGDRSGSGSGTARKRRRSRGGIRKAFDGRISPVETRKSVNLHNLRLTSPESLLERRMDGVATGLMGDDSRPVTPL</sequence>
<feature type="compositionally biased region" description="Basic residues" evidence="2">
    <location>
        <begin position="999"/>
        <end position="1009"/>
    </location>
</feature>
<dbReference type="AlphaFoldDB" id="A0AAJ0GFG7"/>
<dbReference type="Gene3D" id="3.40.50.1820">
    <property type="entry name" value="alpha/beta hydrolase"/>
    <property type="match status" value="2"/>
</dbReference>
<name>A0AAJ0GFG7_9PEZI</name>
<feature type="compositionally biased region" description="Polar residues" evidence="2">
    <location>
        <begin position="969"/>
        <end position="983"/>
    </location>
</feature>
<dbReference type="InterPro" id="IPR013094">
    <property type="entry name" value="AB_hydrolase_3"/>
</dbReference>
<dbReference type="PANTHER" id="PTHR23025:SF3">
    <property type="entry name" value="HORMONE-SENSITIVE LIPASE"/>
    <property type="match status" value="1"/>
</dbReference>
<dbReference type="GO" id="GO:0005829">
    <property type="term" value="C:cytosol"/>
    <property type="evidence" value="ECO:0007669"/>
    <property type="project" value="TreeGrafter"/>
</dbReference>
<dbReference type="EMBL" id="JAWDJX010000006">
    <property type="protein sequence ID" value="KAK3056439.1"/>
    <property type="molecule type" value="Genomic_DNA"/>
</dbReference>
<evidence type="ECO:0000259" key="3">
    <source>
        <dbReference type="Pfam" id="PF07859"/>
    </source>
</evidence>
<feature type="domain" description="Alpha/beta hydrolase fold-3" evidence="3">
    <location>
        <begin position="518"/>
        <end position="653"/>
    </location>
</feature>
<feature type="active site" evidence="1">
    <location>
        <position position="595"/>
    </location>
</feature>
<dbReference type="Pfam" id="PF07859">
    <property type="entry name" value="Abhydrolase_3"/>
    <property type="match status" value="2"/>
</dbReference>
<protein>
    <recommendedName>
        <fullName evidence="3">Alpha/beta hydrolase fold-3 domain-containing protein</fullName>
    </recommendedName>
</protein>
<feature type="domain" description="Alpha/beta hydrolase fold-3" evidence="3">
    <location>
        <begin position="759"/>
        <end position="857"/>
    </location>
</feature>
<evidence type="ECO:0000256" key="1">
    <source>
        <dbReference type="PROSITE-ProRule" id="PRU10038"/>
    </source>
</evidence>
<gene>
    <name evidence="4" type="ORF">LTR09_002946</name>
</gene>
<dbReference type="Gene3D" id="3.10.180.10">
    <property type="entry name" value="2,3-Dihydroxybiphenyl 1,2-Dioxygenase, domain 1"/>
    <property type="match status" value="1"/>
</dbReference>
<comment type="caution">
    <text evidence="4">The sequence shown here is derived from an EMBL/GenBank/DDBJ whole genome shotgun (WGS) entry which is preliminary data.</text>
</comment>
<evidence type="ECO:0000313" key="4">
    <source>
        <dbReference type="EMBL" id="KAK3056439.1"/>
    </source>
</evidence>
<dbReference type="SUPFAM" id="SSF54593">
    <property type="entry name" value="Glyoxalase/Bleomycin resistance protein/Dihydroxybiphenyl dioxygenase"/>
    <property type="match status" value="1"/>
</dbReference>
<accession>A0AAJ0GFG7</accession>
<feature type="compositionally biased region" description="Basic and acidic residues" evidence="2">
    <location>
        <begin position="710"/>
        <end position="719"/>
    </location>
</feature>
<dbReference type="InterPro" id="IPR029068">
    <property type="entry name" value="Glyas_Bleomycin-R_OHBP_Dase"/>
</dbReference>
<dbReference type="SUPFAM" id="SSF53474">
    <property type="entry name" value="alpha/beta-Hydrolases"/>
    <property type="match status" value="1"/>
</dbReference>
<dbReference type="InterPro" id="IPR033140">
    <property type="entry name" value="Lipase_GDXG_put_SER_AS"/>
</dbReference>
<dbReference type="GO" id="GO:0004771">
    <property type="term" value="F:sterol ester esterase activity"/>
    <property type="evidence" value="ECO:0007669"/>
    <property type="project" value="TreeGrafter"/>
</dbReference>
<dbReference type="PANTHER" id="PTHR23025">
    <property type="entry name" value="TRIACYLGLYCEROL LIPASE"/>
    <property type="match status" value="1"/>
</dbReference>
<evidence type="ECO:0000313" key="5">
    <source>
        <dbReference type="Proteomes" id="UP001271007"/>
    </source>
</evidence>